<dbReference type="EC" id="4.1.1.-" evidence="5"/>
<dbReference type="InterPro" id="IPR002830">
    <property type="entry name" value="UbiD"/>
</dbReference>
<dbReference type="SUPFAM" id="SSF143968">
    <property type="entry name" value="UbiD C-terminal domain-like"/>
    <property type="match status" value="2"/>
</dbReference>
<dbReference type="Pfam" id="PF01977">
    <property type="entry name" value="UbiD"/>
    <property type="match status" value="1"/>
</dbReference>
<evidence type="ECO:0000256" key="1">
    <source>
        <dbReference type="ARBA" id="ARBA00010021"/>
    </source>
</evidence>
<evidence type="ECO:0000259" key="3">
    <source>
        <dbReference type="Pfam" id="PF20695"/>
    </source>
</evidence>
<dbReference type="Pfam" id="PF20696">
    <property type="entry name" value="UbiD_C"/>
    <property type="match status" value="1"/>
</dbReference>
<evidence type="ECO:0000313" key="6">
    <source>
        <dbReference type="Proteomes" id="UP000254841"/>
    </source>
</evidence>
<accession>A0A377J651</accession>
<feature type="domain" description="3-octaprenyl-4-hydroxybenzoate carboxy-lyase-like C-terminal" evidence="4">
    <location>
        <begin position="326"/>
        <end position="448"/>
    </location>
</feature>
<dbReference type="Pfam" id="PF20695">
    <property type="entry name" value="UbiD_N"/>
    <property type="match status" value="1"/>
</dbReference>
<dbReference type="InterPro" id="IPR048304">
    <property type="entry name" value="UbiD_Rift_dom"/>
</dbReference>
<evidence type="ECO:0000259" key="4">
    <source>
        <dbReference type="Pfam" id="PF20696"/>
    </source>
</evidence>
<dbReference type="GO" id="GO:0006744">
    <property type="term" value="P:ubiquinone biosynthetic process"/>
    <property type="evidence" value="ECO:0007669"/>
    <property type="project" value="TreeGrafter"/>
</dbReference>
<dbReference type="EMBL" id="UGHV01000001">
    <property type="protein sequence ID" value="STO97977.1"/>
    <property type="molecule type" value="Genomic_DNA"/>
</dbReference>
<feature type="domain" description="3-octaprenyl-4-hydroxybenzoate carboxy-lyase-like Rift-related" evidence="2">
    <location>
        <begin position="123"/>
        <end position="321"/>
    </location>
</feature>
<dbReference type="InterPro" id="IPR049381">
    <property type="entry name" value="UbiD-like_C"/>
</dbReference>
<feature type="domain" description="3-octaprenyl-4-hydroxybenzoate carboxy-lyase-like N-terminal" evidence="3">
    <location>
        <begin position="9"/>
        <end position="92"/>
    </location>
</feature>
<dbReference type="AlphaFoldDB" id="A0A377J651"/>
<evidence type="ECO:0000259" key="2">
    <source>
        <dbReference type="Pfam" id="PF01977"/>
    </source>
</evidence>
<gene>
    <name evidence="5" type="primary">ubiD</name>
    <name evidence="5" type="ORF">NCTC12410_01822</name>
</gene>
<dbReference type="OrthoDB" id="9809841at2"/>
<comment type="similarity">
    <text evidence="1">Belongs to the UbiD family.</text>
</comment>
<keyword evidence="5" id="KW-0456">Lyase</keyword>
<reference evidence="5 6" key="1">
    <citation type="submission" date="2018-06" db="EMBL/GenBank/DDBJ databases">
        <authorList>
            <consortium name="Pathogen Informatics"/>
            <person name="Doyle S."/>
        </authorList>
    </citation>
    <scope>NUCLEOTIDE SEQUENCE [LARGE SCALE GENOMIC DNA]</scope>
    <source>
        <strain evidence="5 6">NCTC12410</strain>
    </source>
</reference>
<dbReference type="InterPro" id="IPR022390">
    <property type="entry name" value="HBDC"/>
</dbReference>
<dbReference type="NCBIfam" id="TIGR03701">
    <property type="entry name" value="mena_SCO4490"/>
    <property type="match status" value="1"/>
</dbReference>
<dbReference type="PANTHER" id="PTHR30108">
    <property type="entry name" value="3-OCTAPRENYL-4-HYDROXYBENZOATE CARBOXY-LYASE-RELATED"/>
    <property type="match status" value="1"/>
</dbReference>
<dbReference type="GO" id="GO:0005829">
    <property type="term" value="C:cytosol"/>
    <property type="evidence" value="ECO:0007669"/>
    <property type="project" value="TreeGrafter"/>
</dbReference>
<evidence type="ECO:0000313" key="5">
    <source>
        <dbReference type="EMBL" id="STO97977.1"/>
    </source>
</evidence>
<dbReference type="GO" id="GO:0008694">
    <property type="term" value="F:4-hydroxy-3-polyprenylbenzoate decarboxylase activity"/>
    <property type="evidence" value="ECO:0007669"/>
    <property type="project" value="TreeGrafter"/>
</dbReference>
<name>A0A377J651_9HELI</name>
<proteinExistence type="inferred from homology"/>
<dbReference type="SUPFAM" id="SSF50475">
    <property type="entry name" value="FMN-binding split barrel"/>
    <property type="match status" value="1"/>
</dbReference>
<dbReference type="Gene3D" id="3.40.1670.10">
    <property type="entry name" value="UbiD C-terminal domain-like"/>
    <property type="match status" value="1"/>
</dbReference>
<dbReference type="InterPro" id="IPR049383">
    <property type="entry name" value="UbiD-like_N"/>
</dbReference>
<dbReference type="Proteomes" id="UP000254841">
    <property type="component" value="Unassembled WGS sequence"/>
</dbReference>
<dbReference type="PANTHER" id="PTHR30108:SF17">
    <property type="entry name" value="FERULIC ACID DECARBOXYLASE 1"/>
    <property type="match status" value="1"/>
</dbReference>
<dbReference type="NCBIfam" id="TIGR00148">
    <property type="entry name" value="UbiD family decarboxylase"/>
    <property type="match status" value="1"/>
</dbReference>
<protein>
    <submittedName>
        <fullName evidence="5">3-octaprenyl-4-hydroxybenzoate carboxy-lyase</fullName>
        <ecNumber evidence="5">4.1.1.-</ecNumber>
    </submittedName>
</protein>
<organism evidence="5 6">
    <name type="scientific">Helicobacter canis</name>
    <dbReference type="NCBI Taxonomy" id="29419"/>
    <lineage>
        <taxon>Bacteria</taxon>
        <taxon>Pseudomonadati</taxon>
        <taxon>Campylobacterota</taxon>
        <taxon>Epsilonproteobacteria</taxon>
        <taxon>Campylobacterales</taxon>
        <taxon>Helicobacteraceae</taxon>
        <taxon>Helicobacter</taxon>
    </lineage>
</organism>
<sequence length="806" mass="89282">MEATTEATIALLAKHNELEIIDTPLDIYLEIPQLAYIEAKRADGGKALLFTKPMRGEEACAMPVLMNVFGSFRRVELIATRTPEAIATRIKDLLNLAPPKGLKGLLAAFKRYSVLRFAIPKYVSKSSAQEVRYLGEEVDLFRLPILTTWEGDSAPFITMGQVYTQSLDGSKKNLGLYRLQVHSRNELGLHWQIHKDSTHFFHEYKKADKKMPVTIALGGDPLYTWCAQAPLPHGAYELMLYGVIKDKRVEVVRCLTNPLSVPSSVDIIIEGFVDTSRLKDEGPFGDHTGFYTPIESYPVLEITAITHRSSPIYPATIVGKPPLEDKYMGYLTERVFLPLLQTSAHGLLDYNMPENGVFHNLILAKLSPQYPGHARQLMHAFWGVGQMSFVKHAIFVGEDAPELGEYEKMLKYVLDRFSVKGIVLSEGVCDALDHASPQYAYGGKLGLDVAQAELVEGVKGVSDEELLARLNLALMERVGFLAKNGDCGGESALITTQGKSLDSPCKAPFLAQKSCREQTALESTFSQSPTAIPRILEEEKGAGCEKSCREDTYRESILESQGGFTKQAENLESKSGFTKQIECEKSPPSSLRADLSAWQSTNSTNTLESTFDNPTTKTHKVDSSNDYSATAELMDCHAVQAPLAMTAKNAASENAVFRGDETISLVRQYGVEARVPIAIIGLNSMRHKAEGAITLESFARACSGLSDVMRIAILVDAWKNDLDNPYMLVWRIVNNIDAKRDVLIQGEQVFIDARDKPESPAHPRAWPKETDCSRAVIEALRAKGFRIDDELLHRYHICGSPKTKDV</sequence>